<keyword evidence="3" id="KW-1185">Reference proteome</keyword>
<dbReference type="AlphaFoldDB" id="A0A345P721"/>
<gene>
    <name evidence="2" type="ORF">HYN46_09650</name>
</gene>
<dbReference type="Proteomes" id="UP000253940">
    <property type="component" value="Chromosome"/>
</dbReference>
<organism evidence="2 3">
    <name type="scientific">Aquirhabdus parva</name>
    <dbReference type="NCBI Taxonomy" id="2283318"/>
    <lineage>
        <taxon>Bacteria</taxon>
        <taxon>Pseudomonadati</taxon>
        <taxon>Pseudomonadota</taxon>
        <taxon>Gammaproteobacteria</taxon>
        <taxon>Moraxellales</taxon>
        <taxon>Moraxellaceae</taxon>
        <taxon>Aquirhabdus</taxon>
    </lineage>
</organism>
<proteinExistence type="predicted"/>
<protein>
    <submittedName>
        <fullName evidence="2">Uncharacterized protein</fullName>
    </submittedName>
</protein>
<accession>A0A345P721</accession>
<dbReference type="KEGG" id="mbah:HYN46_09650"/>
<feature type="region of interest" description="Disordered" evidence="1">
    <location>
        <begin position="124"/>
        <end position="156"/>
    </location>
</feature>
<feature type="region of interest" description="Disordered" evidence="1">
    <location>
        <begin position="86"/>
        <end position="112"/>
    </location>
</feature>
<sequence length="156" mass="17465">MLNRDQLQELGRFKLLMRKMHNQSVQIERFLTDFEYQSAMLDIAEEFDDTDLENDELIMLSLTLRSRFGRLGHGDEAYASIVPVLHHPASDHAHPTHQPAPEPTAASTASTNSVSLLRSIGNSVASAMSAKEPEPSQASTTTEPEIDKKRYVMSLR</sequence>
<dbReference type="RefSeq" id="WP_114899190.1">
    <property type="nucleotide sequence ID" value="NZ_CP031222.1"/>
</dbReference>
<evidence type="ECO:0000313" key="3">
    <source>
        <dbReference type="Proteomes" id="UP000253940"/>
    </source>
</evidence>
<reference evidence="2 3" key="1">
    <citation type="submission" date="2018-07" db="EMBL/GenBank/DDBJ databases">
        <title>Genome sequencing of Moraxellaceae gen. HYN0046.</title>
        <authorList>
            <person name="Kim M."/>
            <person name="Yi H."/>
        </authorList>
    </citation>
    <scope>NUCLEOTIDE SEQUENCE [LARGE SCALE GENOMIC DNA]</scope>
    <source>
        <strain evidence="2 3">HYN0046</strain>
    </source>
</reference>
<dbReference type="EMBL" id="CP031222">
    <property type="protein sequence ID" value="AXI03080.1"/>
    <property type="molecule type" value="Genomic_DNA"/>
</dbReference>
<evidence type="ECO:0000256" key="1">
    <source>
        <dbReference type="SAM" id="MobiDB-lite"/>
    </source>
</evidence>
<name>A0A345P721_9GAMM</name>
<evidence type="ECO:0000313" key="2">
    <source>
        <dbReference type="EMBL" id="AXI03080.1"/>
    </source>
</evidence>
<feature type="compositionally biased region" description="Low complexity" evidence="1">
    <location>
        <begin position="103"/>
        <end position="112"/>
    </location>
</feature>